<keyword evidence="2" id="KW-1185">Reference proteome</keyword>
<gene>
    <name evidence="1" type="ORF">FJTKL_02724</name>
</gene>
<dbReference type="EMBL" id="JBAWTH010000148">
    <property type="protein sequence ID" value="KAL2274822.1"/>
    <property type="molecule type" value="Genomic_DNA"/>
</dbReference>
<sequence>MLAMAKRLDQSDPLVLAPPLSQVGWSMDSLLIHILMNKRTLRAQEDVQLLRSTLEHFERTEPQHEGKMASDAIAIMYKVAKEAVAQPHGLLQE</sequence>
<evidence type="ECO:0000313" key="2">
    <source>
        <dbReference type="Proteomes" id="UP001600888"/>
    </source>
</evidence>
<proteinExistence type="predicted"/>
<accession>A0ABR4DWT3</accession>
<organism evidence="1 2">
    <name type="scientific">Diaporthe vaccinii</name>
    <dbReference type="NCBI Taxonomy" id="105482"/>
    <lineage>
        <taxon>Eukaryota</taxon>
        <taxon>Fungi</taxon>
        <taxon>Dikarya</taxon>
        <taxon>Ascomycota</taxon>
        <taxon>Pezizomycotina</taxon>
        <taxon>Sordariomycetes</taxon>
        <taxon>Sordariomycetidae</taxon>
        <taxon>Diaporthales</taxon>
        <taxon>Diaporthaceae</taxon>
        <taxon>Diaporthe</taxon>
        <taxon>Diaporthe eres species complex</taxon>
    </lineage>
</organism>
<name>A0ABR4DWT3_9PEZI</name>
<comment type="caution">
    <text evidence="1">The sequence shown here is derived from an EMBL/GenBank/DDBJ whole genome shotgun (WGS) entry which is preliminary data.</text>
</comment>
<protein>
    <submittedName>
        <fullName evidence="1">Uncharacterized protein</fullName>
    </submittedName>
</protein>
<evidence type="ECO:0000313" key="1">
    <source>
        <dbReference type="EMBL" id="KAL2274822.1"/>
    </source>
</evidence>
<reference evidence="1 2" key="1">
    <citation type="submission" date="2024-03" db="EMBL/GenBank/DDBJ databases">
        <title>A high-quality draft genome sequence of Diaporthe vaccinii, a causative agent of upright dieback and viscid rot disease in cranberry plants.</title>
        <authorList>
            <person name="Sarrasin M."/>
            <person name="Lang B.F."/>
            <person name="Burger G."/>
        </authorList>
    </citation>
    <scope>NUCLEOTIDE SEQUENCE [LARGE SCALE GENOMIC DNA]</scope>
    <source>
        <strain evidence="1 2">IS7</strain>
    </source>
</reference>
<dbReference type="Proteomes" id="UP001600888">
    <property type="component" value="Unassembled WGS sequence"/>
</dbReference>